<protein>
    <submittedName>
        <fullName>90 kDa serine proteinase</fullName>
    </submittedName>
</protein>
<proteinExistence type="evidence at protein level"/>
<dbReference type="AlphaFoldDB" id="Q9R5H6"/>
<keyword id="KW-0903">Direct protein sequencing</keyword>
<reference key="1">
    <citation type="journal article" date="1992" name="Biosci. Biotechnol. Biochem.">
        <title>Purification of a new extracellular 90-kDa serine proteinase with isoelectric point of 3.9 from Bacillus subtilis (natto) and elucidation of its distinct mode of action.</title>
        <authorList>
            <person name="Kato T."/>
            <person name="Yamagata Y."/>
            <person name="Arai T."/>
            <person name="Ichishima E."/>
        </authorList>
    </citation>
    <scope>PROTEIN SEQUENCE</scope>
</reference>
<organism>
    <name type="scientific">Bacillus subtilis</name>
    <dbReference type="NCBI Taxonomy" id="1423"/>
    <lineage>
        <taxon>Bacteria</taxon>
        <taxon>Bacillati</taxon>
        <taxon>Bacillota</taxon>
        <taxon>Bacilli</taxon>
        <taxon>Bacillales</taxon>
        <taxon>Bacillaceae</taxon>
        <taxon>Bacillus</taxon>
    </lineage>
</organism>
<sequence length="25" mass="2663">ATDGVEWNVDQIDAPKAWALGYDGA</sequence>
<name>Q9R5H6_BACIU</name>
<accession>Q9R5H6</accession>